<evidence type="ECO:0000313" key="2">
    <source>
        <dbReference type="Proteomes" id="UP000245762"/>
    </source>
</evidence>
<dbReference type="Pfam" id="PF10604">
    <property type="entry name" value="Polyketide_cyc2"/>
    <property type="match status" value="1"/>
</dbReference>
<dbReference type="OrthoDB" id="1440639at2"/>
<dbReference type="Proteomes" id="UP000245762">
    <property type="component" value="Unassembled WGS sequence"/>
</dbReference>
<gene>
    <name evidence="1" type="ORF">DKG77_07550</name>
</gene>
<proteinExistence type="predicted"/>
<name>A0A316KWF8_9FLAO</name>
<sequence>MTADFWTCPVFLNPLSNSFQFLPQCSVWTISPILWPKRTKKRLQRTATLLHQILFHSKINLKMKSPVVVSAVLLLTVVSTQVVRAQKKVQKFTESKVIDLPAEKVWAIIGEDYGAIAYSHPKIISSNYINGSLKAGEGAERVCHFNEKGTKFLKEKMVDYNPEKMSFTNTVYQAGRFPVDSEYTKAYYSVKALANGKSKITFEMHFRTKPAFMGAMAKGSFKKLIRDYFIAIEHHAKTGEKVTKENFRKVKKLYS</sequence>
<dbReference type="SUPFAM" id="SSF55961">
    <property type="entry name" value="Bet v1-like"/>
    <property type="match status" value="1"/>
</dbReference>
<keyword evidence="2" id="KW-1185">Reference proteome</keyword>
<dbReference type="InterPro" id="IPR023393">
    <property type="entry name" value="START-like_dom_sf"/>
</dbReference>
<evidence type="ECO:0000313" key="1">
    <source>
        <dbReference type="EMBL" id="PWL38134.1"/>
    </source>
</evidence>
<dbReference type="AlphaFoldDB" id="A0A316KWF8"/>
<organism evidence="1 2">
    <name type="scientific">Flagellimonas aquimarina</name>
    <dbReference type="NCBI Taxonomy" id="2201895"/>
    <lineage>
        <taxon>Bacteria</taxon>
        <taxon>Pseudomonadati</taxon>
        <taxon>Bacteroidota</taxon>
        <taxon>Flavobacteriia</taxon>
        <taxon>Flavobacteriales</taxon>
        <taxon>Flavobacteriaceae</taxon>
        <taxon>Flagellimonas</taxon>
    </lineage>
</organism>
<protein>
    <recommendedName>
        <fullName evidence="3">SRPBCC family protein</fullName>
    </recommendedName>
</protein>
<evidence type="ECO:0008006" key="3">
    <source>
        <dbReference type="Google" id="ProtNLM"/>
    </source>
</evidence>
<reference evidence="1 2" key="1">
    <citation type="submission" date="2018-05" db="EMBL/GenBank/DDBJ databases">
        <title>Complete genome sequence of Flagellimonas aquimarina ECD12 isolated from seaweed Ecklonia cava.</title>
        <authorList>
            <person name="Choi S."/>
            <person name="Seong C."/>
        </authorList>
    </citation>
    <scope>NUCLEOTIDE SEQUENCE [LARGE SCALE GENOMIC DNA]</scope>
    <source>
        <strain evidence="1 2">ECD12</strain>
    </source>
</reference>
<dbReference type="Gene3D" id="3.30.530.20">
    <property type="match status" value="1"/>
</dbReference>
<dbReference type="CDD" id="cd07821">
    <property type="entry name" value="PYR_PYL_RCAR_like"/>
    <property type="match status" value="1"/>
</dbReference>
<dbReference type="InterPro" id="IPR019587">
    <property type="entry name" value="Polyketide_cyclase/dehydratase"/>
</dbReference>
<accession>A0A316KWF8</accession>
<dbReference type="EMBL" id="QGEG01000002">
    <property type="protein sequence ID" value="PWL38134.1"/>
    <property type="molecule type" value="Genomic_DNA"/>
</dbReference>
<comment type="caution">
    <text evidence="1">The sequence shown here is derived from an EMBL/GenBank/DDBJ whole genome shotgun (WGS) entry which is preliminary data.</text>
</comment>